<dbReference type="SMART" id="SM01012">
    <property type="entry name" value="ANTAR"/>
    <property type="match status" value="1"/>
</dbReference>
<gene>
    <name evidence="3" type="ORF">SHKM778_76380</name>
</gene>
<dbReference type="InterPro" id="IPR024189">
    <property type="entry name" value="ANTAR_transcrpt_antiterm_reg"/>
</dbReference>
<dbReference type="InterPro" id="IPR011006">
    <property type="entry name" value="CheY-like_superfamily"/>
</dbReference>
<protein>
    <recommendedName>
        <fullName evidence="2">ANTAR domain-containing protein</fullName>
    </recommendedName>
</protein>
<evidence type="ECO:0000313" key="3">
    <source>
        <dbReference type="EMBL" id="BFO21250.1"/>
    </source>
</evidence>
<feature type="region of interest" description="Disordered" evidence="1">
    <location>
        <begin position="56"/>
        <end position="83"/>
    </location>
</feature>
<name>A0AAT9HUT6_9ACTN</name>
<dbReference type="EMBL" id="AP035768">
    <property type="protein sequence ID" value="BFO21250.1"/>
    <property type="molecule type" value="Genomic_DNA"/>
</dbReference>
<dbReference type="PIRSF" id="PIRSF010636">
    <property type="entry name" value="ANTAR_solo"/>
    <property type="match status" value="1"/>
</dbReference>
<dbReference type="PROSITE" id="PS50921">
    <property type="entry name" value="ANTAR"/>
    <property type="match status" value="1"/>
</dbReference>
<dbReference type="AlphaFoldDB" id="A0AAT9HUT6"/>
<accession>A0AAT9HUT6</accession>
<dbReference type="InterPro" id="IPR036388">
    <property type="entry name" value="WH-like_DNA-bd_sf"/>
</dbReference>
<reference evidence="3" key="1">
    <citation type="submission" date="2024-06" db="EMBL/GenBank/DDBJ databases">
        <authorList>
            <consortium name="consrtm"/>
            <person name="Uemura M."/>
            <person name="Terahara T."/>
        </authorList>
    </citation>
    <scope>NUCLEOTIDE SEQUENCE</scope>
    <source>
        <strain evidence="3">KM77-8</strain>
    </source>
</reference>
<feature type="domain" description="ANTAR" evidence="2">
    <location>
        <begin position="1"/>
        <end position="55"/>
    </location>
</feature>
<reference evidence="3" key="2">
    <citation type="submission" date="2024-07" db="EMBL/GenBank/DDBJ databases">
        <title>Streptomyces haneummycinica sp. nov., a new antibiotic-producing actinobacterium isolated from marine sediment.</title>
        <authorList>
            <person name="Uemura M."/>
            <person name="Hamada M."/>
            <person name="Hirano S."/>
            <person name="Kobayashi K."/>
            <person name="Ohshiro T."/>
            <person name="Kobayashi T."/>
            <person name="Terahara T."/>
        </authorList>
    </citation>
    <scope>NUCLEOTIDE SEQUENCE</scope>
    <source>
        <strain evidence="3">KM77-8</strain>
    </source>
</reference>
<proteinExistence type="predicted"/>
<sequence>MEQLRQALASRPVIDQARGILMATYGCTSDEAWHILREASQLSNTKLRTVAESVTASAAAEATPPPREVRTALSRALARHSAR</sequence>
<dbReference type="GO" id="GO:0003723">
    <property type="term" value="F:RNA binding"/>
    <property type="evidence" value="ECO:0007669"/>
    <property type="project" value="InterPro"/>
</dbReference>
<dbReference type="SUPFAM" id="SSF52172">
    <property type="entry name" value="CheY-like"/>
    <property type="match status" value="1"/>
</dbReference>
<dbReference type="InterPro" id="IPR005561">
    <property type="entry name" value="ANTAR"/>
</dbReference>
<dbReference type="Gene3D" id="1.10.10.10">
    <property type="entry name" value="Winged helix-like DNA-binding domain superfamily/Winged helix DNA-binding domain"/>
    <property type="match status" value="1"/>
</dbReference>
<dbReference type="Pfam" id="PF03861">
    <property type="entry name" value="ANTAR"/>
    <property type="match status" value="1"/>
</dbReference>
<organism evidence="3">
    <name type="scientific">Streptomyces haneummycinicus</name>
    <dbReference type="NCBI Taxonomy" id="3074435"/>
    <lineage>
        <taxon>Bacteria</taxon>
        <taxon>Bacillati</taxon>
        <taxon>Actinomycetota</taxon>
        <taxon>Actinomycetes</taxon>
        <taxon>Kitasatosporales</taxon>
        <taxon>Streptomycetaceae</taxon>
        <taxon>Streptomyces</taxon>
    </lineage>
</organism>
<evidence type="ECO:0000259" key="2">
    <source>
        <dbReference type="PROSITE" id="PS50921"/>
    </source>
</evidence>
<evidence type="ECO:0000256" key="1">
    <source>
        <dbReference type="SAM" id="MobiDB-lite"/>
    </source>
</evidence>